<dbReference type="GO" id="GO:0007059">
    <property type="term" value="P:chromosome segregation"/>
    <property type="evidence" value="ECO:0007669"/>
    <property type="project" value="TreeGrafter"/>
</dbReference>
<feature type="region of interest" description="Disordered" evidence="1">
    <location>
        <begin position="199"/>
        <end position="231"/>
    </location>
</feature>
<accession>A0AAE3DIF0</accession>
<dbReference type="Pfam" id="PF02195">
    <property type="entry name" value="ParB_N"/>
    <property type="match status" value="1"/>
</dbReference>
<dbReference type="PANTHER" id="PTHR33375:SF1">
    <property type="entry name" value="CHROMOSOME-PARTITIONING PROTEIN PARB-RELATED"/>
    <property type="match status" value="1"/>
</dbReference>
<sequence length="265" mass="30119">MKKLNLGNINAGLNSLKAATDNAAQNGRFELIDTALIDFAAKNSYAADDNEESYKELAANIDEVGLLTPLGVIVNGNRYTLFSGERRFRAITTYLHWTKVPCYVFETKSVRKAQLMLHQANASREYTPQRKLQLYEEYRELLEEMKEAGEIKGGMQEHLAKLMGVSERSVRYYKQMSEQLTTEEKDDVAEGRLDIKEARERAVERGRETGNIAGSGEKEEKSEKSEKPKQDKLEQAILKVLKLADKEDPEKVTALLNRYLRGYMG</sequence>
<dbReference type="RefSeq" id="WP_308450007.1">
    <property type="nucleotide sequence ID" value="NZ_JAJEQC010000018.1"/>
</dbReference>
<comment type="caution">
    <text evidence="3">The sequence shown here is derived from an EMBL/GenBank/DDBJ whole genome shotgun (WGS) entry which is preliminary data.</text>
</comment>
<organism evidence="3 4">
    <name type="scientific">Hominenteromicrobium mulieris</name>
    <dbReference type="NCBI Taxonomy" id="2885357"/>
    <lineage>
        <taxon>Bacteria</taxon>
        <taxon>Bacillati</taxon>
        <taxon>Bacillota</taxon>
        <taxon>Clostridia</taxon>
        <taxon>Eubacteriales</taxon>
        <taxon>Oscillospiraceae</taxon>
        <taxon>Hominenteromicrobium</taxon>
    </lineage>
</organism>
<dbReference type="Proteomes" id="UP001199424">
    <property type="component" value="Unassembled WGS sequence"/>
</dbReference>
<reference evidence="3" key="1">
    <citation type="submission" date="2021-10" db="EMBL/GenBank/DDBJ databases">
        <title>Anaerobic single-cell dispensing facilitates the cultivation of human gut bacteria.</title>
        <authorList>
            <person name="Afrizal A."/>
        </authorList>
    </citation>
    <scope>NUCLEOTIDE SEQUENCE</scope>
    <source>
        <strain evidence="3">CLA-AA-H250</strain>
    </source>
</reference>
<dbReference type="EMBL" id="JAJEQC010000018">
    <property type="protein sequence ID" value="MCC2137868.1"/>
    <property type="molecule type" value="Genomic_DNA"/>
</dbReference>
<feature type="compositionally biased region" description="Basic and acidic residues" evidence="1">
    <location>
        <begin position="199"/>
        <end position="208"/>
    </location>
</feature>
<dbReference type="Gene3D" id="3.90.1530.30">
    <property type="match status" value="1"/>
</dbReference>
<name>A0AAE3DIF0_9FIRM</name>
<dbReference type="InterPro" id="IPR036086">
    <property type="entry name" value="ParB/Sulfiredoxin_sf"/>
</dbReference>
<proteinExistence type="predicted"/>
<evidence type="ECO:0000313" key="4">
    <source>
        <dbReference type="Proteomes" id="UP001199424"/>
    </source>
</evidence>
<dbReference type="SUPFAM" id="SSF110849">
    <property type="entry name" value="ParB/Sulfiredoxin"/>
    <property type="match status" value="1"/>
</dbReference>
<dbReference type="InterPro" id="IPR003115">
    <property type="entry name" value="ParB_N"/>
</dbReference>
<evidence type="ECO:0000313" key="3">
    <source>
        <dbReference type="EMBL" id="MCC2137868.1"/>
    </source>
</evidence>
<feature type="domain" description="ParB-like N-terminal" evidence="2">
    <location>
        <begin position="30"/>
        <end position="122"/>
    </location>
</feature>
<protein>
    <submittedName>
        <fullName evidence="3">ParB N-terminal domain-containing protein</fullName>
    </submittedName>
</protein>
<feature type="compositionally biased region" description="Basic and acidic residues" evidence="1">
    <location>
        <begin position="216"/>
        <end position="231"/>
    </location>
</feature>
<dbReference type="SMART" id="SM00470">
    <property type="entry name" value="ParB"/>
    <property type="match status" value="1"/>
</dbReference>
<keyword evidence="4" id="KW-1185">Reference proteome</keyword>
<dbReference type="InterPro" id="IPR050336">
    <property type="entry name" value="Chromosome_partition/occlusion"/>
</dbReference>
<gene>
    <name evidence="3" type="ORF">LKD31_12765</name>
</gene>
<evidence type="ECO:0000256" key="1">
    <source>
        <dbReference type="SAM" id="MobiDB-lite"/>
    </source>
</evidence>
<evidence type="ECO:0000259" key="2">
    <source>
        <dbReference type="SMART" id="SM00470"/>
    </source>
</evidence>
<dbReference type="AlphaFoldDB" id="A0AAE3DIF0"/>
<dbReference type="GO" id="GO:0005694">
    <property type="term" value="C:chromosome"/>
    <property type="evidence" value="ECO:0007669"/>
    <property type="project" value="TreeGrafter"/>
</dbReference>
<dbReference type="PANTHER" id="PTHR33375">
    <property type="entry name" value="CHROMOSOME-PARTITIONING PROTEIN PARB-RELATED"/>
    <property type="match status" value="1"/>
</dbReference>